<feature type="compositionally biased region" description="Acidic residues" evidence="7">
    <location>
        <begin position="169"/>
        <end position="181"/>
    </location>
</feature>
<reference evidence="8" key="2">
    <citation type="submission" date="2022-10" db="EMBL/GenBank/DDBJ databases">
        <authorList>
            <consortium name="ENA_rothamsted_submissions"/>
            <consortium name="culmorum"/>
            <person name="King R."/>
        </authorList>
    </citation>
    <scope>NUCLEOTIDE SEQUENCE</scope>
</reference>
<feature type="coiled-coil region" evidence="6">
    <location>
        <begin position="317"/>
        <end position="375"/>
    </location>
</feature>
<feature type="compositionally biased region" description="Acidic residues" evidence="7">
    <location>
        <begin position="208"/>
        <end position="225"/>
    </location>
</feature>
<evidence type="ECO:0000256" key="3">
    <source>
        <dbReference type="ARBA" id="ARBA00022490"/>
    </source>
</evidence>
<dbReference type="OrthoDB" id="413404at2759"/>
<keyword evidence="3" id="KW-0963">Cytoplasm</keyword>
<evidence type="ECO:0000313" key="9">
    <source>
        <dbReference type="Proteomes" id="UP001153737"/>
    </source>
</evidence>
<feature type="region of interest" description="Disordered" evidence="7">
    <location>
        <begin position="521"/>
        <end position="547"/>
    </location>
</feature>
<dbReference type="GO" id="GO:0005813">
    <property type="term" value="C:centrosome"/>
    <property type="evidence" value="ECO:0007669"/>
    <property type="project" value="UniProtKB-SubCell"/>
</dbReference>
<comment type="similarity">
    <text evidence="2">Belongs to the ODF2 family.</text>
</comment>
<dbReference type="PANTHER" id="PTHR23162:SF10">
    <property type="entry name" value="FI13205P"/>
    <property type="match status" value="1"/>
</dbReference>
<feature type="coiled-coil region" evidence="6">
    <location>
        <begin position="631"/>
        <end position="780"/>
    </location>
</feature>
<feature type="region of interest" description="Disordered" evidence="7">
    <location>
        <begin position="93"/>
        <end position="133"/>
    </location>
</feature>
<reference evidence="8" key="1">
    <citation type="submission" date="2022-01" db="EMBL/GenBank/DDBJ databases">
        <authorList>
            <person name="King R."/>
        </authorList>
    </citation>
    <scope>NUCLEOTIDE SEQUENCE</scope>
</reference>
<evidence type="ECO:0000256" key="2">
    <source>
        <dbReference type="ARBA" id="ARBA00009316"/>
    </source>
</evidence>
<accession>A0A9N9SJ41</accession>
<protein>
    <submittedName>
        <fullName evidence="8">Uncharacterized protein</fullName>
    </submittedName>
</protein>
<keyword evidence="5" id="KW-0206">Cytoskeleton</keyword>
<proteinExistence type="inferred from homology"/>
<evidence type="ECO:0000256" key="1">
    <source>
        <dbReference type="ARBA" id="ARBA00004300"/>
    </source>
</evidence>
<dbReference type="AlphaFoldDB" id="A0A9N9SJ41"/>
<gene>
    <name evidence="8" type="ORF">PHAECO_LOCUS9468</name>
</gene>
<dbReference type="PANTHER" id="PTHR23162">
    <property type="entry name" value="OUTER DENSE FIBER OF SPERM TAILS 2"/>
    <property type="match status" value="1"/>
</dbReference>
<feature type="region of interest" description="Disordered" evidence="7">
    <location>
        <begin position="208"/>
        <end position="255"/>
    </location>
</feature>
<evidence type="ECO:0000256" key="5">
    <source>
        <dbReference type="ARBA" id="ARBA00023212"/>
    </source>
</evidence>
<evidence type="ECO:0000256" key="6">
    <source>
        <dbReference type="SAM" id="Coils"/>
    </source>
</evidence>
<feature type="coiled-coil region" evidence="6">
    <location>
        <begin position="806"/>
        <end position="999"/>
    </location>
</feature>
<keyword evidence="9" id="KW-1185">Reference proteome</keyword>
<evidence type="ECO:0000256" key="4">
    <source>
        <dbReference type="ARBA" id="ARBA00023054"/>
    </source>
</evidence>
<feature type="compositionally biased region" description="Acidic residues" evidence="7">
    <location>
        <begin position="233"/>
        <end position="255"/>
    </location>
</feature>
<evidence type="ECO:0000313" key="8">
    <source>
        <dbReference type="EMBL" id="CAG9821810.1"/>
    </source>
</evidence>
<evidence type="ECO:0000256" key="7">
    <source>
        <dbReference type="SAM" id="MobiDB-lite"/>
    </source>
</evidence>
<name>A0A9N9SJ41_PHACE</name>
<feature type="coiled-coil region" evidence="6">
    <location>
        <begin position="560"/>
        <end position="601"/>
    </location>
</feature>
<organism evidence="8 9">
    <name type="scientific">Phaedon cochleariae</name>
    <name type="common">Mustard beetle</name>
    <dbReference type="NCBI Taxonomy" id="80249"/>
    <lineage>
        <taxon>Eukaryota</taxon>
        <taxon>Metazoa</taxon>
        <taxon>Ecdysozoa</taxon>
        <taxon>Arthropoda</taxon>
        <taxon>Hexapoda</taxon>
        <taxon>Insecta</taxon>
        <taxon>Pterygota</taxon>
        <taxon>Neoptera</taxon>
        <taxon>Endopterygota</taxon>
        <taxon>Coleoptera</taxon>
        <taxon>Polyphaga</taxon>
        <taxon>Cucujiformia</taxon>
        <taxon>Chrysomeloidea</taxon>
        <taxon>Chrysomelidae</taxon>
        <taxon>Chrysomelinae</taxon>
        <taxon>Chrysomelini</taxon>
        <taxon>Phaedon</taxon>
    </lineage>
</organism>
<dbReference type="Proteomes" id="UP001153737">
    <property type="component" value="Chromosome 5"/>
</dbReference>
<comment type="subcellular location">
    <subcellularLocation>
        <location evidence="1">Cytoplasm</location>
        <location evidence="1">Cytoskeleton</location>
        <location evidence="1">Microtubule organizing center</location>
        <location evidence="1">Centrosome</location>
    </subcellularLocation>
</comment>
<feature type="non-terminal residue" evidence="8">
    <location>
        <position position="1"/>
    </location>
</feature>
<dbReference type="Gene3D" id="1.10.287.1490">
    <property type="match status" value="1"/>
</dbReference>
<feature type="region of interest" description="Disordered" evidence="7">
    <location>
        <begin position="274"/>
        <end position="307"/>
    </location>
</feature>
<feature type="region of interest" description="Disordered" evidence="7">
    <location>
        <begin position="145"/>
        <end position="189"/>
    </location>
</feature>
<dbReference type="GO" id="GO:1902017">
    <property type="term" value="P:regulation of cilium assembly"/>
    <property type="evidence" value="ECO:0007669"/>
    <property type="project" value="TreeGrafter"/>
</dbReference>
<sequence>NRQKFTVSEKKLLRKTESDASSFLDIKVRRKISSNPLLQKNLNFLQTYNNIFRRPSCNQFGDAETYFRQTLRNEPFDLIRDLNLSHLVRPTKSLEGVGKRKPRSHRTLLSPKSTTEHRQSKYTPRSLPSEEGSLHFKELYSKQINNESSDSSSESEDKDYFSPKTEPLIDLEEVEENSEEESTARAEDLDISDRLDVLLKEEKNIIMAEEEDAPLDEMEDQAEENDATRGDEEYNEYATENEYEGMGEEEDDEMKEVEKMIERASKELQQVVDENKDLMETLNEDDDGEQNVDEKAGGQSGDGPPSKFDPIIDMAVLRELEAAENEAKQTAKIIEDLKMRVTELSKKDKMTEAEAKELENKNQELKAHMAVFEEKTKRIQQLIGQTIMFGDMPLGKSPWSPQVKHNEDVLPKVVVCGFTENNIPKILICDDKKKRCTPKSTGRKQDSPRTEITKKLNECYCMQEKLAAENADLEGKRYKLQSDIANQDQTVEYLQRQLATMQNDMRMVCQENTLLNQKLQNQISTPCGPNRSRSSSPEPKKKMPCGKSKGICPADIEYRLQEYSENTEHLEKQLGDMESEVKAMQKELIGVQKEREHLEHHRKMLCRPPPCLSPHPCMPSPCMPPPCEQKSTSSDTQLRELREQYNRLQDDFKNKLTEVAGLRADNEKLKDKTKLAEETKKAAEDKVRELENELKALKGKGPKGSGTREQLIEMEQQLTVAKQRFREAQDELEELRSLVEDQQTQLDDYRNKYLEAQQTVEEQRRQADLMEMENQRISEQVNLEIQRVKNQFQEKLHELMPLPDILKSTQMKLQEAQQMHILAERNNEAIARELQLYKDKITAMNNQMNEVRSDQQLGEDAKASLATKISDLEERLEEVLQENVQLKFDLENLQEKADDFEKSAAERLHEITQLDSQLENLREETARQVARTKDRCEIIRRSMQNQISDMERQLAQSRALAKAAQKDRDDIRQKMQSQISNLNENFEDAQMRIRNLQGHVNFLKNSYGNVYPEQSEVTPSAMPDPCSCSANY</sequence>
<feature type="compositionally biased region" description="Acidic residues" evidence="7">
    <location>
        <begin position="282"/>
        <end position="291"/>
    </location>
</feature>
<dbReference type="EMBL" id="OU896711">
    <property type="protein sequence ID" value="CAG9821810.1"/>
    <property type="molecule type" value="Genomic_DNA"/>
</dbReference>
<dbReference type="InterPro" id="IPR026099">
    <property type="entry name" value="Odf2-rel"/>
</dbReference>
<keyword evidence="4 6" id="KW-0175">Coiled coil</keyword>